<dbReference type="PANTHER" id="PTHR46517">
    <property type="entry name" value="FRUCTOSE-2,6-BISPHOSPHATASE TIGAR"/>
    <property type="match status" value="1"/>
</dbReference>
<dbReference type="GO" id="GO:0045820">
    <property type="term" value="P:negative regulation of glycolytic process"/>
    <property type="evidence" value="ECO:0007669"/>
    <property type="project" value="TreeGrafter"/>
</dbReference>
<evidence type="ECO:0000256" key="2">
    <source>
        <dbReference type="PIRSR" id="PIRSR613078-1"/>
    </source>
</evidence>
<gene>
    <name evidence="4" type="ORF">CYJ47_03255</name>
</gene>
<reference evidence="4" key="1">
    <citation type="submission" date="2017-12" db="EMBL/GenBank/DDBJ databases">
        <authorList>
            <person name="Thomas-White K."/>
            <person name="Wolfe A.J."/>
        </authorList>
    </citation>
    <scope>NUCLEOTIDE SEQUENCE</scope>
    <source>
        <strain evidence="4">UMB0763</strain>
    </source>
</reference>
<dbReference type="SMART" id="SM00855">
    <property type="entry name" value="PGAM"/>
    <property type="match status" value="1"/>
</dbReference>
<dbReference type="Pfam" id="PF00300">
    <property type="entry name" value="His_Phos_1"/>
    <property type="match status" value="1"/>
</dbReference>
<protein>
    <submittedName>
        <fullName evidence="4">Histidine phosphatase family protein</fullName>
        <ecNumber evidence="4">3.1.3.-</ecNumber>
    </submittedName>
</protein>
<reference evidence="4" key="2">
    <citation type="submission" date="2023-10" db="EMBL/GenBank/DDBJ databases">
        <authorList>
            <person name="Choi B."/>
        </authorList>
    </citation>
    <scope>NUCLEOTIDE SEQUENCE</scope>
    <source>
        <strain evidence="4">UMB0763</strain>
    </source>
</reference>
<evidence type="ECO:0000256" key="1">
    <source>
        <dbReference type="ARBA" id="ARBA00022801"/>
    </source>
</evidence>
<evidence type="ECO:0000313" key="5">
    <source>
        <dbReference type="Proteomes" id="UP000234560"/>
    </source>
</evidence>
<proteinExistence type="predicted"/>
<feature type="active site" description="Proton donor/acceptor" evidence="2">
    <location>
        <position position="81"/>
    </location>
</feature>
<dbReference type="GO" id="GO:0005829">
    <property type="term" value="C:cytosol"/>
    <property type="evidence" value="ECO:0007669"/>
    <property type="project" value="TreeGrafter"/>
</dbReference>
<feature type="binding site" evidence="3">
    <location>
        <begin position="7"/>
        <end position="14"/>
    </location>
    <ligand>
        <name>substrate</name>
    </ligand>
</feature>
<dbReference type="InterPro" id="IPR051695">
    <property type="entry name" value="Phosphoglycerate_Mutase"/>
</dbReference>
<organism evidence="4 5">
    <name type="scientific">Corynebacterium pyruviciproducens</name>
    <dbReference type="NCBI Taxonomy" id="598660"/>
    <lineage>
        <taxon>Bacteria</taxon>
        <taxon>Bacillati</taxon>
        <taxon>Actinomycetota</taxon>
        <taxon>Actinomycetes</taxon>
        <taxon>Mycobacteriales</taxon>
        <taxon>Corynebacteriaceae</taxon>
        <taxon>Corynebacterium</taxon>
    </lineage>
</organism>
<dbReference type="KEGG" id="cpyr:CYJ47_03255"/>
<name>A0AAF0YT42_9CORY</name>
<feature type="active site" description="Tele-phosphohistidine intermediate" evidence="2">
    <location>
        <position position="8"/>
    </location>
</feature>
<dbReference type="PROSITE" id="PS00175">
    <property type="entry name" value="PG_MUTASE"/>
    <property type="match status" value="1"/>
</dbReference>
<dbReference type="CDD" id="cd07067">
    <property type="entry name" value="HP_PGM_like"/>
    <property type="match status" value="1"/>
</dbReference>
<sequence length="188" mass="20906">MRLILLRHGETEWNRENRVQGHLNSPLTDKGLAGAHAAAERLAQLPITTVYSSDLGRAWTTAEIVAAKLGLPIIKDARLRETNLGEWQGKIYRDLPEEERLAEHTDPGWAPRGGESRLQVAERMTDFAQDMAAEKGTVLAVTHGNASRILVTSCLGIEESLLNVMTNTSWATLDSTGWWSLVEWNMHP</sequence>
<dbReference type="AlphaFoldDB" id="A0AAF0YT42"/>
<dbReference type="Gene3D" id="3.40.50.1240">
    <property type="entry name" value="Phosphoglycerate mutase-like"/>
    <property type="match status" value="1"/>
</dbReference>
<dbReference type="SUPFAM" id="SSF53254">
    <property type="entry name" value="Phosphoglycerate mutase-like"/>
    <property type="match status" value="1"/>
</dbReference>
<dbReference type="EMBL" id="CP136958">
    <property type="protein sequence ID" value="WOT02804.1"/>
    <property type="molecule type" value="Genomic_DNA"/>
</dbReference>
<dbReference type="InterPro" id="IPR013078">
    <property type="entry name" value="His_Pase_superF_clade-1"/>
</dbReference>
<dbReference type="PANTHER" id="PTHR46517:SF1">
    <property type="entry name" value="FRUCTOSE-2,6-BISPHOSPHATASE TIGAR"/>
    <property type="match status" value="1"/>
</dbReference>
<dbReference type="GO" id="GO:0004331">
    <property type="term" value="F:fructose-2,6-bisphosphate 2-phosphatase activity"/>
    <property type="evidence" value="ECO:0007669"/>
    <property type="project" value="TreeGrafter"/>
</dbReference>
<dbReference type="RefSeq" id="WP_101678432.1">
    <property type="nucleotide sequence ID" value="NZ_CAMIHY010000004.1"/>
</dbReference>
<dbReference type="Proteomes" id="UP000234560">
    <property type="component" value="Chromosome"/>
</dbReference>
<dbReference type="InterPro" id="IPR029033">
    <property type="entry name" value="His_PPase_superfam"/>
</dbReference>
<keyword evidence="1 4" id="KW-0378">Hydrolase</keyword>
<evidence type="ECO:0000313" key="4">
    <source>
        <dbReference type="EMBL" id="WOT02804.1"/>
    </source>
</evidence>
<evidence type="ECO:0000256" key="3">
    <source>
        <dbReference type="PIRSR" id="PIRSR613078-2"/>
    </source>
</evidence>
<dbReference type="GO" id="GO:0043456">
    <property type="term" value="P:regulation of pentose-phosphate shunt"/>
    <property type="evidence" value="ECO:0007669"/>
    <property type="project" value="TreeGrafter"/>
</dbReference>
<dbReference type="EC" id="3.1.3.-" evidence="4"/>
<feature type="binding site" evidence="3">
    <location>
        <position position="57"/>
    </location>
    <ligand>
        <name>substrate</name>
    </ligand>
</feature>
<dbReference type="InterPro" id="IPR001345">
    <property type="entry name" value="PG/BPGM_mutase_AS"/>
</dbReference>
<accession>A0AAF0YT42</accession>